<dbReference type="AlphaFoldDB" id="A0A2G8TAM4"/>
<keyword evidence="2" id="KW-1185">Reference proteome</keyword>
<comment type="caution">
    <text evidence="1">The sequence shown here is derived from an EMBL/GenBank/DDBJ whole genome shotgun (WGS) entry which is preliminary data.</text>
</comment>
<protein>
    <submittedName>
        <fullName evidence="1">Uncharacterized protein</fullName>
    </submittedName>
</protein>
<name>A0A2G8TAM4_9BURK</name>
<gene>
    <name evidence="1" type="ORF">CR105_20930</name>
</gene>
<organism evidence="1 2">
    <name type="scientific">Massilia eurypsychrophila</name>
    <dbReference type="NCBI Taxonomy" id="1485217"/>
    <lineage>
        <taxon>Bacteria</taxon>
        <taxon>Pseudomonadati</taxon>
        <taxon>Pseudomonadota</taxon>
        <taxon>Betaproteobacteria</taxon>
        <taxon>Burkholderiales</taxon>
        <taxon>Oxalobacteraceae</taxon>
        <taxon>Telluria group</taxon>
        <taxon>Massilia</taxon>
    </lineage>
</organism>
<dbReference type="EMBL" id="PDOC01000017">
    <property type="protein sequence ID" value="PIL43029.1"/>
    <property type="molecule type" value="Genomic_DNA"/>
</dbReference>
<proteinExistence type="predicted"/>
<sequence>MHPGADIAMVRRLVFGKADVRIVVQEIAEDFLAIDRVFHRVENMVVPEDVDIGKRCHLFVRVQFHQA</sequence>
<evidence type="ECO:0000313" key="1">
    <source>
        <dbReference type="EMBL" id="PIL43029.1"/>
    </source>
</evidence>
<accession>A0A2G8TAM4</accession>
<reference evidence="1 2" key="1">
    <citation type="submission" date="2017-10" db="EMBL/GenBank/DDBJ databases">
        <title>Massilia psychrophilum sp. nov., a novel purple-pigmented bacterium isolated from Tianshan glacier, Xinjiang Municipality, China.</title>
        <authorList>
            <person name="Wang H."/>
        </authorList>
    </citation>
    <scope>NUCLEOTIDE SEQUENCE [LARGE SCALE GENOMIC DNA]</scope>
    <source>
        <strain evidence="1 2">JCM 30074</strain>
    </source>
</reference>
<evidence type="ECO:0000313" key="2">
    <source>
        <dbReference type="Proteomes" id="UP000230390"/>
    </source>
</evidence>
<dbReference type="Proteomes" id="UP000230390">
    <property type="component" value="Unassembled WGS sequence"/>
</dbReference>